<evidence type="ECO:0000313" key="3">
    <source>
        <dbReference type="Proteomes" id="UP001501352"/>
    </source>
</evidence>
<sequence length="117" mass="12523">MRHSARAAGRRLELARGPEQVSQRAQEPEPASPLAAGSEPALPKLERASGSAQPSGGAQERRRQWDAARVSGSQEVRASWWPLAMPERLPRARGSGQAPAPAQDRPRGVAGRCSDRA</sequence>
<comment type="caution">
    <text evidence="2">The sequence shown here is derived from an EMBL/GenBank/DDBJ whole genome shotgun (WGS) entry which is preliminary data.</text>
</comment>
<dbReference type="EMBL" id="BAAAGA010000002">
    <property type="protein sequence ID" value="GAA0619498.1"/>
    <property type="molecule type" value="Genomic_DNA"/>
</dbReference>
<organism evidence="2 3">
    <name type="scientific">Brevundimonas kwangchunensis</name>
    <dbReference type="NCBI Taxonomy" id="322163"/>
    <lineage>
        <taxon>Bacteria</taxon>
        <taxon>Pseudomonadati</taxon>
        <taxon>Pseudomonadota</taxon>
        <taxon>Alphaproteobacteria</taxon>
        <taxon>Caulobacterales</taxon>
        <taxon>Caulobacteraceae</taxon>
        <taxon>Brevundimonas</taxon>
    </lineage>
</organism>
<feature type="region of interest" description="Disordered" evidence="1">
    <location>
        <begin position="1"/>
        <end position="117"/>
    </location>
</feature>
<reference evidence="2 3" key="1">
    <citation type="journal article" date="2019" name="Int. J. Syst. Evol. Microbiol.">
        <title>The Global Catalogue of Microorganisms (GCM) 10K type strain sequencing project: providing services to taxonomists for standard genome sequencing and annotation.</title>
        <authorList>
            <consortium name="The Broad Institute Genomics Platform"/>
            <consortium name="The Broad Institute Genome Sequencing Center for Infectious Disease"/>
            <person name="Wu L."/>
            <person name="Ma J."/>
        </authorList>
    </citation>
    <scope>NUCLEOTIDE SEQUENCE [LARGE SCALE GENOMIC DNA]</scope>
    <source>
        <strain evidence="2 3">JCM 12928</strain>
    </source>
</reference>
<dbReference type="Proteomes" id="UP001501352">
    <property type="component" value="Unassembled WGS sequence"/>
</dbReference>
<proteinExistence type="predicted"/>
<accession>A0ABN1GU05</accession>
<evidence type="ECO:0000256" key="1">
    <source>
        <dbReference type="SAM" id="MobiDB-lite"/>
    </source>
</evidence>
<evidence type="ECO:0000313" key="2">
    <source>
        <dbReference type="EMBL" id="GAA0619498.1"/>
    </source>
</evidence>
<keyword evidence="3" id="KW-1185">Reference proteome</keyword>
<name>A0ABN1GU05_9CAUL</name>
<gene>
    <name evidence="2" type="ORF">GCM10009422_13780</name>
</gene>
<protein>
    <submittedName>
        <fullName evidence="2">Uncharacterized protein</fullName>
    </submittedName>
</protein>